<feature type="signal peptide" evidence="2">
    <location>
        <begin position="1"/>
        <end position="22"/>
    </location>
</feature>
<gene>
    <name evidence="4" type="ORF">N0K80_06095</name>
</gene>
<name>A0ABT4JMZ1_9LACO</name>
<evidence type="ECO:0000259" key="3">
    <source>
        <dbReference type="Pfam" id="PF16729"/>
    </source>
</evidence>
<feature type="domain" description="DUF5067" evidence="3">
    <location>
        <begin position="41"/>
        <end position="172"/>
    </location>
</feature>
<sequence>MKRILLSTCIAMFMLLFFTACGLNTSKKGNTVPEVSSSSQKYTSSAKKESKYYFKDNTAKLKDIKLKITKTKIIKAGDKGNEYGENTVIAFWFSAKNIGGIDIDPNGAWLNNIEAYQDTSKTQINTLKVGWLPDKKFLKTQQEKIKSGATADSAMSYELSDTKTPVILKLTDHSSGKVIGSQKFELK</sequence>
<dbReference type="Pfam" id="PF16729">
    <property type="entry name" value="DUF5067"/>
    <property type="match status" value="1"/>
</dbReference>
<organism evidence="4 5">
    <name type="scientific">Dellaglioa carnosa</name>
    <dbReference type="NCBI Taxonomy" id="2995136"/>
    <lineage>
        <taxon>Bacteria</taxon>
        <taxon>Bacillati</taxon>
        <taxon>Bacillota</taxon>
        <taxon>Bacilli</taxon>
        <taxon>Lactobacillales</taxon>
        <taxon>Lactobacillaceae</taxon>
        <taxon>Dellaglioa</taxon>
    </lineage>
</organism>
<evidence type="ECO:0000256" key="2">
    <source>
        <dbReference type="SAM" id="SignalP"/>
    </source>
</evidence>
<comment type="caution">
    <text evidence="4">The sequence shown here is derived from an EMBL/GenBank/DDBJ whole genome shotgun (WGS) entry which is preliminary data.</text>
</comment>
<dbReference type="Gene3D" id="2.60.40.1240">
    <property type="match status" value="1"/>
</dbReference>
<proteinExistence type="predicted"/>
<dbReference type="RefSeq" id="WP_269024162.1">
    <property type="nucleotide sequence ID" value="NZ_JANXKW010000005.1"/>
</dbReference>
<protein>
    <submittedName>
        <fullName evidence="4">DUF5067 domain-containing protein</fullName>
    </submittedName>
</protein>
<dbReference type="EMBL" id="JANXLI010000005">
    <property type="protein sequence ID" value="MCZ2491728.1"/>
    <property type="molecule type" value="Genomic_DNA"/>
</dbReference>
<evidence type="ECO:0000313" key="5">
    <source>
        <dbReference type="Proteomes" id="UP001081467"/>
    </source>
</evidence>
<keyword evidence="5" id="KW-1185">Reference proteome</keyword>
<keyword evidence="1 2" id="KW-0732">Signal</keyword>
<dbReference type="PROSITE" id="PS51257">
    <property type="entry name" value="PROKAR_LIPOPROTEIN"/>
    <property type="match status" value="1"/>
</dbReference>
<accession>A0ABT4JMZ1</accession>
<dbReference type="Proteomes" id="UP001081467">
    <property type="component" value="Unassembled WGS sequence"/>
</dbReference>
<reference evidence="4" key="1">
    <citation type="submission" date="2022-09" db="EMBL/GenBank/DDBJ databases">
        <title>Diversity of Dellaglioa algida.</title>
        <authorList>
            <person name="Matthias E."/>
            <person name="Werum V."/>
        </authorList>
    </citation>
    <scope>NUCLEOTIDE SEQUENCE</scope>
    <source>
        <strain evidence="4">TMW 2.2523</strain>
    </source>
</reference>
<dbReference type="InterPro" id="IPR029050">
    <property type="entry name" value="Immunoprotect_excell_Ig-like"/>
</dbReference>
<feature type="chain" id="PRO_5046036044" evidence="2">
    <location>
        <begin position="23"/>
        <end position="187"/>
    </location>
</feature>
<evidence type="ECO:0000313" key="4">
    <source>
        <dbReference type="EMBL" id="MCZ2491728.1"/>
    </source>
</evidence>
<evidence type="ECO:0000256" key="1">
    <source>
        <dbReference type="ARBA" id="ARBA00022729"/>
    </source>
</evidence>
<dbReference type="InterPro" id="IPR031989">
    <property type="entry name" value="DUF5067"/>
</dbReference>